<dbReference type="PROSITE" id="PS51782">
    <property type="entry name" value="LYSM"/>
    <property type="match status" value="1"/>
</dbReference>
<evidence type="ECO:0000256" key="1">
    <source>
        <dbReference type="SAM" id="Phobius"/>
    </source>
</evidence>
<gene>
    <name evidence="3" type="ORF">H6G24_11060</name>
</gene>
<dbReference type="Pfam" id="PF01476">
    <property type="entry name" value="LysM"/>
    <property type="match status" value="1"/>
</dbReference>
<reference evidence="3 4" key="1">
    <citation type="journal article" date="2020" name="ISME J.">
        <title>Comparative genomics reveals insights into cyanobacterial evolution and habitat adaptation.</title>
        <authorList>
            <person name="Chen M.Y."/>
            <person name="Teng W.K."/>
            <person name="Zhao L."/>
            <person name="Hu C.X."/>
            <person name="Zhou Y.K."/>
            <person name="Han B.P."/>
            <person name="Song L.R."/>
            <person name="Shu W.S."/>
        </authorList>
    </citation>
    <scope>NUCLEOTIDE SEQUENCE [LARGE SCALE GENOMIC DNA]</scope>
    <source>
        <strain evidence="3 4">FACHB-288</strain>
    </source>
</reference>
<accession>A0ABR8A883</accession>
<dbReference type="RefSeq" id="WP_190540360.1">
    <property type="nucleotide sequence ID" value="NZ_CAWPNO010000045.1"/>
</dbReference>
<keyword evidence="1" id="KW-1133">Transmembrane helix</keyword>
<dbReference type="SMART" id="SM00257">
    <property type="entry name" value="LysM"/>
    <property type="match status" value="1"/>
</dbReference>
<evidence type="ECO:0000313" key="3">
    <source>
        <dbReference type="EMBL" id="MBD2196029.1"/>
    </source>
</evidence>
<feature type="domain" description="LysM" evidence="2">
    <location>
        <begin position="111"/>
        <end position="160"/>
    </location>
</feature>
<evidence type="ECO:0000259" key="2">
    <source>
        <dbReference type="PROSITE" id="PS51782"/>
    </source>
</evidence>
<organism evidence="3 4">
    <name type="scientific">Calothrix parietina FACHB-288</name>
    <dbReference type="NCBI Taxonomy" id="2692896"/>
    <lineage>
        <taxon>Bacteria</taxon>
        <taxon>Bacillati</taxon>
        <taxon>Cyanobacteriota</taxon>
        <taxon>Cyanophyceae</taxon>
        <taxon>Nostocales</taxon>
        <taxon>Calotrichaceae</taxon>
        <taxon>Calothrix</taxon>
    </lineage>
</organism>
<protein>
    <submittedName>
        <fullName evidence="3">LysM peptidoglycan-binding domain-containing protein</fullName>
    </submittedName>
</protein>
<dbReference type="CDD" id="cd00118">
    <property type="entry name" value="LysM"/>
    <property type="match status" value="1"/>
</dbReference>
<keyword evidence="1" id="KW-0812">Transmembrane</keyword>
<dbReference type="InterPro" id="IPR018392">
    <property type="entry name" value="LysM"/>
</dbReference>
<dbReference type="InterPro" id="IPR036779">
    <property type="entry name" value="LysM_dom_sf"/>
</dbReference>
<keyword evidence="1" id="KW-0472">Membrane</keyword>
<dbReference type="Proteomes" id="UP000658514">
    <property type="component" value="Unassembled WGS sequence"/>
</dbReference>
<dbReference type="EMBL" id="JACJQH010000014">
    <property type="protein sequence ID" value="MBD2196029.1"/>
    <property type="molecule type" value="Genomic_DNA"/>
</dbReference>
<sequence length="165" mass="18123">MKTILNCPVCGYQEVTSYTCPNCDTDLSVIRILQELPAVKTTVSAAKFHALPLAIALLTLLLGMCLGFGSRYIFPTTQLHALTVPSPHPIVNSRVSLNPPFNQPPVVMNTITYTVQSGDHLSAIAEKFCGRGTPWEIMVTANPHLQNRENHINIGEELNIPKCQE</sequence>
<dbReference type="SUPFAM" id="SSF54106">
    <property type="entry name" value="LysM domain"/>
    <property type="match status" value="1"/>
</dbReference>
<evidence type="ECO:0000313" key="4">
    <source>
        <dbReference type="Proteomes" id="UP000658514"/>
    </source>
</evidence>
<dbReference type="Gene3D" id="3.10.350.10">
    <property type="entry name" value="LysM domain"/>
    <property type="match status" value="1"/>
</dbReference>
<feature type="transmembrane region" description="Helical" evidence="1">
    <location>
        <begin position="50"/>
        <end position="69"/>
    </location>
</feature>
<proteinExistence type="predicted"/>
<comment type="caution">
    <text evidence="3">The sequence shown here is derived from an EMBL/GenBank/DDBJ whole genome shotgun (WGS) entry which is preliminary data.</text>
</comment>
<keyword evidence="4" id="KW-1185">Reference proteome</keyword>
<name>A0ABR8A883_9CYAN</name>